<name>A0A0F7V4C8_TOXGV</name>
<feature type="compositionally biased region" description="Low complexity" evidence="2">
    <location>
        <begin position="453"/>
        <end position="463"/>
    </location>
</feature>
<gene>
    <name evidence="3" type="ORF">BN1205_084480</name>
</gene>
<feature type="region of interest" description="Disordered" evidence="2">
    <location>
        <begin position="333"/>
        <end position="400"/>
    </location>
</feature>
<feature type="compositionally biased region" description="Polar residues" evidence="2">
    <location>
        <begin position="843"/>
        <end position="853"/>
    </location>
</feature>
<feature type="compositionally biased region" description="Polar residues" evidence="2">
    <location>
        <begin position="641"/>
        <end position="657"/>
    </location>
</feature>
<feature type="compositionally biased region" description="Polar residues" evidence="2">
    <location>
        <begin position="895"/>
        <end position="908"/>
    </location>
</feature>
<evidence type="ECO:0000256" key="2">
    <source>
        <dbReference type="SAM" id="MobiDB-lite"/>
    </source>
</evidence>
<feature type="region of interest" description="Disordered" evidence="2">
    <location>
        <begin position="1235"/>
        <end position="1278"/>
    </location>
</feature>
<accession>A0A0F7V4C8</accession>
<feature type="compositionally biased region" description="Basic and acidic residues" evidence="2">
    <location>
        <begin position="709"/>
        <end position="719"/>
    </location>
</feature>
<feature type="compositionally biased region" description="Polar residues" evidence="2">
    <location>
        <begin position="441"/>
        <end position="451"/>
    </location>
</feature>
<proteinExistence type="predicted"/>
<evidence type="ECO:0008006" key="4">
    <source>
        <dbReference type="Google" id="ProtNLM"/>
    </source>
</evidence>
<evidence type="ECO:0000256" key="1">
    <source>
        <dbReference type="SAM" id="Coils"/>
    </source>
</evidence>
<feature type="region of interest" description="Disordered" evidence="2">
    <location>
        <begin position="1031"/>
        <end position="1053"/>
    </location>
</feature>
<keyword evidence="1" id="KW-0175">Coiled coil</keyword>
<feature type="region of interest" description="Disordered" evidence="2">
    <location>
        <begin position="1403"/>
        <end position="1430"/>
    </location>
</feature>
<feature type="region of interest" description="Disordered" evidence="2">
    <location>
        <begin position="1515"/>
        <end position="1592"/>
    </location>
</feature>
<feature type="region of interest" description="Disordered" evidence="2">
    <location>
        <begin position="420"/>
        <end position="467"/>
    </location>
</feature>
<feature type="region of interest" description="Disordered" evidence="2">
    <location>
        <begin position="1339"/>
        <end position="1367"/>
    </location>
</feature>
<feature type="coiled-coil region" evidence="1">
    <location>
        <begin position="93"/>
        <end position="134"/>
    </location>
</feature>
<feature type="compositionally biased region" description="Polar residues" evidence="2">
    <location>
        <begin position="366"/>
        <end position="377"/>
    </location>
</feature>
<sequence length="1691" mass="182626">MLRSSRLTLEGTWKNTLVRSFFSEEQLDELDLSEEEIADYMIKHIVPFVKSHIVDAIKVRDENFDQFVADRLAEQGVVPKEQQEKIKKVMQAMAAAKVQITDQTDTLEEQQSKIADLTRKLEAATRYLEEKAATLEKQVIEKEAWKVEQELKDEAKFPKYAVDALRDLEEEIAMPTNDDDDDDEEEKEDSSSQISSPTEATAKAGEYSPTSKKMQEILKDGMTEIQELLRKLLANSNDRASATAKSWSPVTLQNQPCEQRNISKSMVDAFTETTGSRINHVIPRSSAFPRPPPLLPRGPTPVSFVDSQFFQPASASSPGKSLGFSRSHVPPFVDPSAYGQSQDASTNSPSLRGNMRYQDANFLTFPGNQRGSHSLNSVPPPANTFAVSAPPDQRVSDFPQGEFPIGSILNTTLVGSYSSVVPPPAASPWRSGRPELRRNPLSASPSSSGQGRDSPSPSDYSSSHAWRPPVFFPQTRQWTLRGVTPPQPLSHASTDPTTCLRFLPRFIPSVPVDFGPVPSVRPSNVVSNQQSTPVEQTREVIFQDVKLPPAIVPTTMARPLPLGMQTFPAPHRLPSFPTSSGAYTSFSSQLGFPSPFPFSGPSVPPAFRPHFLPLSPQVQTAPGRRQAPQGPGQAEPKKSEPASSLPSRNTEGQSSQPADCEELPMSTGERATSFLRAGSDSGSAEVPGSSFQREEGASGTSSSTEEGGDEAKEEEKKGPDSSSQNPPPEGQAVSCRSVEDSGGTDNGVVSCVEEHNTSPSHNWQRPSPLPSQETSQDPSEASSSVPSCPAVFQSTGESFFKEKNTEASPQIPPRLEKEPTESESLATPAAATEGGGKGREADSVQTVTPQAKTLPSEPMAQRGRTITSEAAVLSSCARRPSSDISQQLKGEDKPPSSTDTISENTPVSSAHHKYSDQSHADNLKQEHGRPLDRSEVQTRKTEDGRAAPDSGAGSSLIQEEDPRDGEAKLIRMTQIPLTRGRDRSASPSLSGSAPDPALQMREYCDPVAVYENSCPSSPPDFEAYGASHAWPLLSSPDNQASEPPSSAFVPSHPYHASPFRAPSSINQLYGNDSTGGHPVSPLLQSASVGKGPRIPTAAEGDVYGFSDSAGDPCPRPLSPYEHLYWAGVTEGLSDAWRSSATAEVGLSSAYPPRGAPGGQMCPPSSGFPYSQQDSYVETFPQSRSRINEVVRLGPGEAFWGPELQVPHYVESAGKSPSHRQLLSKTNTRVPLHYVGSVPPKRECGSFTDGLPSRPPSAPPRERGDATGSSREFPWQPVPPAEARVCPRAATAVEEPTETLAASTDNARILSGPDETHGPRRSDCVNCGTPNLDPGEHAVERDHPRANSSPSVCQLKTPPTRGLWGEPRPSVDGCPRPCGCPDVCSASNSSDRAVLNHRPFARQESEEYVSSIPNDGRREASGADGEGGSPHPCSLKHWSSFGRFQPIPLVRCHSPQDRYHVAKLGVCGYPVYPSEEDLGEIYDNACADTPLAGDANGADCSDRSFRTDTVPLFSGRSAARSATDISFPGEGTRPSESSRRTSPRHAGTPTSSSRGSGSHTSREDGTVGRRLKPPVPYIPIRGSKVGQAKKTSLERPALSSLAARNRRLENQVTKNISCTGCCRSSPSVRCRHSSATHVYNERYLCVEYEKVVVLRQAHDHGRVALVRRAHCSQSFSKVQKHRLPARIRSVCS</sequence>
<feature type="compositionally biased region" description="Polar residues" evidence="2">
    <location>
        <begin position="1035"/>
        <end position="1044"/>
    </location>
</feature>
<feature type="compositionally biased region" description="Polar residues" evidence="2">
    <location>
        <begin position="338"/>
        <end position="351"/>
    </location>
</feature>
<organism evidence="3">
    <name type="scientific">Toxoplasma gondii (strain ATCC 50861 / VEG)</name>
    <dbReference type="NCBI Taxonomy" id="432359"/>
    <lineage>
        <taxon>Eukaryota</taxon>
        <taxon>Sar</taxon>
        <taxon>Alveolata</taxon>
        <taxon>Apicomplexa</taxon>
        <taxon>Conoidasida</taxon>
        <taxon>Coccidia</taxon>
        <taxon>Eucoccidiorida</taxon>
        <taxon>Eimeriorina</taxon>
        <taxon>Sarcocystidae</taxon>
        <taxon>Toxoplasma</taxon>
    </lineage>
</organism>
<evidence type="ECO:0000313" key="3">
    <source>
        <dbReference type="EMBL" id="CEL76051.1"/>
    </source>
</evidence>
<feature type="compositionally biased region" description="Acidic residues" evidence="2">
    <location>
        <begin position="173"/>
        <end position="188"/>
    </location>
</feature>
<feature type="region of interest" description="Disordered" evidence="2">
    <location>
        <begin position="607"/>
        <end position="997"/>
    </location>
</feature>
<dbReference type="EMBL" id="LN714499">
    <property type="protein sequence ID" value="CEL76051.1"/>
    <property type="molecule type" value="Genomic_DNA"/>
</dbReference>
<feature type="region of interest" description="Disordered" evidence="2">
    <location>
        <begin position="173"/>
        <end position="210"/>
    </location>
</feature>
<reference evidence="3" key="1">
    <citation type="journal article" date="2015" name="PLoS ONE">
        <title>Comprehensive Evaluation of Toxoplasma gondii VEG and Neospora caninum LIV Genomes with Tachyzoite Stage Transcriptome and Proteome Defines Novel Transcript Features.</title>
        <authorList>
            <person name="Ramaprasad A."/>
            <person name="Mourier T."/>
            <person name="Naeem R."/>
            <person name="Malas T.B."/>
            <person name="Moussa E."/>
            <person name="Panigrahi A."/>
            <person name="Vermont S.J."/>
            <person name="Otto T.D."/>
            <person name="Wastling J."/>
            <person name="Pain A."/>
        </authorList>
    </citation>
    <scope>NUCLEOTIDE SEQUENCE</scope>
    <source>
        <strain evidence="3">VEG</strain>
    </source>
</reference>
<feature type="compositionally biased region" description="Basic and acidic residues" evidence="2">
    <location>
        <begin position="913"/>
        <end position="946"/>
    </location>
</feature>
<protein>
    <recommendedName>
        <fullName evidence="4">Proteophosphoglycan 5, related protein</fullName>
    </recommendedName>
</protein>
<feature type="compositionally biased region" description="Polar residues" evidence="2">
    <location>
        <begin position="757"/>
        <end position="797"/>
    </location>
</feature>
<feature type="compositionally biased region" description="Low complexity" evidence="2">
    <location>
        <begin position="1546"/>
        <end position="1558"/>
    </location>
</feature>